<comment type="subcellular location">
    <subcellularLocation>
        <location evidence="1">Nucleus</location>
    </subcellularLocation>
</comment>
<dbReference type="PANTHER" id="PTHR12855:SF10">
    <property type="entry name" value="DNA METHYLTRANSFERASE 1-ASSOCIATED PROTEIN 1"/>
    <property type="match status" value="1"/>
</dbReference>
<feature type="domain" description="Myb-like" evidence="11">
    <location>
        <begin position="139"/>
        <end position="189"/>
    </location>
</feature>
<feature type="compositionally biased region" description="Basic and acidic residues" evidence="10">
    <location>
        <begin position="39"/>
        <end position="49"/>
    </location>
</feature>
<evidence type="ECO:0000256" key="10">
    <source>
        <dbReference type="SAM" id="MobiDB-lite"/>
    </source>
</evidence>
<name>A0A9N9CXB9_9GLOM</name>
<evidence type="ECO:0000256" key="4">
    <source>
        <dbReference type="ARBA" id="ARBA00022853"/>
    </source>
</evidence>
<dbReference type="GO" id="GO:0000122">
    <property type="term" value="P:negative regulation of transcription by RNA polymerase II"/>
    <property type="evidence" value="ECO:0007669"/>
    <property type="project" value="TreeGrafter"/>
</dbReference>
<dbReference type="InterPro" id="IPR001005">
    <property type="entry name" value="SANT/Myb"/>
</dbReference>
<keyword evidence="6" id="KW-0804">Transcription</keyword>
<gene>
    <name evidence="12" type="ORF">AMORRO_LOCUS8414</name>
</gene>
<dbReference type="AlphaFoldDB" id="A0A9N9CXB9"/>
<feature type="region of interest" description="Disordered" evidence="10">
    <location>
        <begin position="29"/>
        <end position="49"/>
    </location>
</feature>
<comment type="function">
    <text evidence="8">Component of the SWR1 complex which mediates the ATP-dependent exchange of histone H2A for the H2A variant HZT1 leading to transcriptional regulation of selected genes by chromatin remodeling. Component of the NuA4 histone acetyltransferase complex which is involved in transcriptional activation of selected genes principally by acetylation of nucleosomal histone H4 and H2A. The NuA4 complex is also involved in DNA repair.</text>
</comment>
<sequence length="475" mass="54234">TSLESSELAMTSSDVRDIFELTPVKALSDGNSVPIKKTSKPEREKKPEGIPRELFQLIGGPPPIAFVKPAFKAKPNLRKKAVHWEFRPFINQARKDQLQLSHWIKATSSEDNSGHWFAEYNKEIEILEYNDEEYQKFLTDKEWTKEETDYLFGLCRKYDLRFIVIHDRYEYSERSMEDLKDRYYSVCKKLLQVRPPGSNQTDKGALIALNSYDKVKEERRKKHMCMLYKRNAEQIQAKSLLEEYERIEQNEKKFAKERENLMKLFNFQEVVQPKRKKSLISGPTTPTMEVGNSVFHSPIESPIKKNRRTSSSSAGTSAVEVHSPIEAHATPTTARREKFPQGVVVRSQRIPSPKQAMAAKVQKTLQEFGLGPRPTIPTENVCARWTELQKAIQTLLEIKKGVDKQEHELKAKINLYKKITSGTEGNGSKAPIIGGNGGGASKKPDSEKTNAETSTPKRDRITLTASPRDVKRARK</sequence>
<feature type="compositionally biased region" description="Basic and acidic residues" evidence="10">
    <location>
        <begin position="442"/>
        <end position="461"/>
    </location>
</feature>
<evidence type="ECO:0000256" key="9">
    <source>
        <dbReference type="SAM" id="Coils"/>
    </source>
</evidence>
<organism evidence="12 13">
    <name type="scientific">Acaulospora morrowiae</name>
    <dbReference type="NCBI Taxonomy" id="94023"/>
    <lineage>
        <taxon>Eukaryota</taxon>
        <taxon>Fungi</taxon>
        <taxon>Fungi incertae sedis</taxon>
        <taxon>Mucoromycota</taxon>
        <taxon>Glomeromycotina</taxon>
        <taxon>Glomeromycetes</taxon>
        <taxon>Diversisporales</taxon>
        <taxon>Acaulosporaceae</taxon>
        <taxon>Acaulospora</taxon>
    </lineage>
</organism>
<evidence type="ECO:0000313" key="13">
    <source>
        <dbReference type="Proteomes" id="UP000789342"/>
    </source>
</evidence>
<dbReference type="EMBL" id="CAJVPV010007160">
    <property type="protein sequence ID" value="CAG8615394.1"/>
    <property type="molecule type" value="Genomic_DNA"/>
</dbReference>
<evidence type="ECO:0000256" key="3">
    <source>
        <dbReference type="ARBA" id="ARBA00019132"/>
    </source>
</evidence>
<dbReference type="InterPro" id="IPR008468">
    <property type="entry name" value="DMAP1"/>
</dbReference>
<evidence type="ECO:0000256" key="8">
    <source>
        <dbReference type="ARBA" id="ARBA00025264"/>
    </source>
</evidence>
<comment type="caution">
    <text evidence="12">The sequence shown here is derived from an EMBL/GenBank/DDBJ whole genome shotgun (WGS) entry which is preliminary data.</text>
</comment>
<dbReference type="GO" id="GO:0006281">
    <property type="term" value="P:DNA repair"/>
    <property type="evidence" value="ECO:0007669"/>
    <property type="project" value="InterPro"/>
</dbReference>
<evidence type="ECO:0000256" key="6">
    <source>
        <dbReference type="ARBA" id="ARBA00023163"/>
    </source>
</evidence>
<feature type="region of interest" description="Disordered" evidence="10">
    <location>
        <begin position="303"/>
        <end position="340"/>
    </location>
</feature>
<dbReference type="InterPro" id="IPR032563">
    <property type="entry name" value="DAMP1_SANT-like"/>
</dbReference>
<accession>A0A9N9CXB9</accession>
<dbReference type="OrthoDB" id="19740at2759"/>
<feature type="compositionally biased region" description="Low complexity" evidence="10">
    <location>
        <begin position="309"/>
        <end position="318"/>
    </location>
</feature>
<dbReference type="GO" id="GO:0006338">
    <property type="term" value="P:chromatin remodeling"/>
    <property type="evidence" value="ECO:0007669"/>
    <property type="project" value="InterPro"/>
</dbReference>
<dbReference type="SMART" id="SM00717">
    <property type="entry name" value="SANT"/>
    <property type="match status" value="1"/>
</dbReference>
<evidence type="ECO:0000256" key="2">
    <source>
        <dbReference type="ARBA" id="ARBA00006918"/>
    </source>
</evidence>
<dbReference type="InterPro" id="IPR027109">
    <property type="entry name" value="Swc4/Dmap1"/>
</dbReference>
<dbReference type="GO" id="GO:0000812">
    <property type="term" value="C:Swr1 complex"/>
    <property type="evidence" value="ECO:0007669"/>
    <property type="project" value="TreeGrafter"/>
</dbReference>
<proteinExistence type="inferred from homology"/>
<dbReference type="Pfam" id="PF05499">
    <property type="entry name" value="DMAP1"/>
    <property type="match status" value="1"/>
</dbReference>
<dbReference type="Gene3D" id="1.10.10.60">
    <property type="entry name" value="Homeodomain-like"/>
    <property type="match status" value="1"/>
</dbReference>
<dbReference type="Pfam" id="PF16282">
    <property type="entry name" value="SANT_DAMP1_like"/>
    <property type="match status" value="1"/>
</dbReference>
<dbReference type="InterPro" id="IPR009057">
    <property type="entry name" value="Homeodomain-like_sf"/>
</dbReference>
<dbReference type="Proteomes" id="UP000789342">
    <property type="component" value="Unassembled WGS sequence"/>
</dbReference>
<evidence type="ECO:0000259" key="11">
    <source>
        <dbReference type="SMART" id="SM00717"/>
    </source>
</evidence>
<dbReference type="GO" id="GO:0003714">
    <property type="term" value="F:transcription corepressor activity"/>
    <property type="evidence" value="ECO:0007669"/>
    <property type="project" value="TreeGrafter"/>
</dbReference>
<evidence type="ECO:0000256" key="1">
    <source>
        <dbReference type="ARBA" id="ARBA00004123"/>
    </source>
</evidence>
<keyword evidence="13" id="KW-1185">Reference proteome</keyword>
<feature type="coiled-coil region" evidence="9">
    <location>
        <begin position="230"/>
        <end position="264"/>
    </location>
</feature>
<keyword evidence="5" id="KW-0805">Transcription regulation</keyword>
<dbReference type="GO" id="GO:0035267">
    <property type="term" value="C:NuA4 histone acetyltransferase complex"/>
    <property type="evidence" value="ECO:0007669"/>
    <property type="project" value="InterPro"/>
</dbReference>
<evidence type="ECO:0000313" key="12">
    <source>
        <dbReference type="EMBL" id="CAG8615394.1"/>
    </source>
</evidence>
<keyword evidence="9" id="KW-0175">Coiled coil</keyword>
<evidence type="ECO:0000256" key="5">
    <source>
        <dbReference type="ARBA" id="ARBA00023015"/>
    </source>
</evidence>
<dbReference type="CDD" id="cd11658">
    <property type="entry name" value="SANT_DMAP1_like"/>
    <property type="match status" value="1"/>
</dbReference>
<feature type="region of interest" description="Disordered" evidence="10">
    <location>
        <begin position="420"/>
        <end position="475"/>
    </location>
</feature>
<keyword evidence="4" id="KW-0156">Chromatin regulator</keyword>
<keyword evidence="7" id="KW-0539">Nucleus</keyword>
<evidence type="ECO:0000256" key="7">
    <source>
        <dbReference type="ARBA" id="ARBA00023242"/>
    </source>
</evidence>
<dbReference type="PANTHER" id="PTHR12855">
    <property type="entry name" value="DNA METHYLTRANSFERASE 1-ASSOCIATED PROTEIN 1 FAMILY MEMBER"/>
    <property type="match status" value="1"/>
</dbReference>
<comment type="similarity">
    <text evidence="2">Belongs to the SWC4 family.</text>
</comment>
<protein>
    <recommendedName>
        <fullName evidence="3">SWR1-complex protein 4</fullName>
    </recommendedName>
</protein>
<feature type="non-terminal residue" evidence="12">
    <location>
        <position position="475"/>
    </location>
</feature>
<dbReference type="SUPFAM" id="SSF46689">
    <property type="entry name" value="Homeodomain-like"/>
    <property type="match status" value="1"/>
</dbReference>
<reference evidence="12" key="1">
    <citation type="submission" date="2021-06" db="EMBL/GenBank/DDBJ databases">
        <authorList>
            <person name="Kallberg Y."/>
            <person name="Tangrot J."/>
            <person name="Rosling A."/>
        </authorList>
    </citation>
    <scope>NUCLEOTIDE SEQUENCE</scope>
    <source>
        <strain evidence="12">CL551</strain>
    </source>
</reference>
<dbReference type="FunFam" id="1.10.10.60:FF:000087">
    <property type="entry name" value="DNA methyltransferase 1-associated protein 1"/>
    <property type="match status" value="1"/>
</dbReference>